<sequence>MTIIITWIFRILGYLTIMRACVL</sequence>
<accession>A0A2P2P530</accession>
<dbReference type="EMBL" id="GGEC01069381">
    <property type="protein sequence ID" value="MBX49865.1"/>
    <property type="molecule type" value="Transcribed_RNA"/>
</dbReference>
<reference evidence="1" key="1">
    <citation type="submission" date="2018-02" db="EMBL/GenBank/DDBJ databases">
        <title>Rhizophora mucronata_Transcriptome.</title>
        <authorList>
            <person name="Meera S.P."/>
            <person name="Sreeshan A."/>
            <person name="Augustine A."/>
        </authorList>
    </citation>
    <scope>NUCLEOTIDE SEQUENCE</scope>
    <source>
        <tissue evidence="1">Leaf</tissue>
    </source>
</reference>
<evidence type="ECO:0000313" key="1">
    <source>
        <dbReference type="EMBL" id="MBX49865.1"/>
    </source>
</evidence>
<organism evidence="1">
    <name type="scientific">Rhizophora mucronata</name>
    <name type="common">Asiatic mangrove</name>
    <dbReference type="NCBI Taxonomy" id="61149"/>
    <lineage>
        <taxon>Eukaryota</taxon>
        <taxon>Viridiplantae</taxon>
        <taxon>Streptophyta</taxon>
        <taxon>Embryophyta</taxon>
        <taxon>Tracheophyta</taxon>
        <taxon>Spermatophyta</taxon>
        <taxon>Magnoliopsida</taxon>
        <taxon>eudicotyledons</taxon>
        <taxon>Gunneridae</taxon>
        <taxon>Pentapetalae</taxon>
        <taxon>rosids</taxon>
        <taxon>fabids</taxon>
        <taxon>Malpighiales</taxon>
        <taxon>Rhizophoraceae</taxon>
        <taxon>Rhizophora</taxon>
    </lineage>
</organism>
<dbReference type="AlphaFoldDB" id="A0A2P2P530"/>
<proteinExistence type="predicted"/>
<name>A0A2P2P530_RHIMU</name>
<protein>
    <submittedName>
        <fullName evidence="1">Uncharacterized protein</fullName>
    </submittedName>
</protein>